<dbReference type="InterPro" id="IPR022781">
    <property type="entry name" value="Flagellar_biosynth_FliO"/>
</dbReference>
<dbReference type="NCBIfam" id="TIGR03500">
    <property type="entry name" value="FliO_TIGR"/>
    <property type="match status" value="1"/>
</dbReference>
<proteinExistence type="inferred from homology"/>
<dbReference type="RefSeq" id="WP_294181440.1">
    <property type="nucleotide sequence ID" value="NZ_JBGFFE010000001.1"/>
</dbReference>
<evidence type="ECO:0000256" key="5">
    <source>
        <dbReference type="RuleBase" id="RU362064"/>
    </source>
</evidence>
<evidence type="ECO:0000256" key="1">
    <source>
        <dbReference type="ARBA" id="ARBA00022475"/>
    </source>
</evidence>
<comment type="caution">
    <text evidence="6">The sequence shown here is derived from an EMBL/GenBank/DDBJ whole genome shotgun (WGS) entry which is preliminary data.</text>
</comment>
<dbReference type="Pfam" id="PF04347">
    <property type="entry name" value="FliO"/>
    <property type="match status" value="1"/>
</dbReference>
<evidence type="ECO:0000256" key="3">
    <source>
        <dbReference type="ARBA" id="ARBA00022989"/>
    </source>
</evidence>
<keyword evidence="1 5" id="KW-1003">Cell membrane</keyword>
<keyword evidence="6" id="KW-0282">Flagellum</keyword>
<keyword evidence="4 5" id="KW-0472">Membrane</keyword>
<keyword evidence="2 5" id="KW-0812">Transmembrane</keyword>
<organism evidence="6 7">
    <name type="scientific">Clostridium lapidicellarium</name>
    <dbReference type="NCBI Taxonomy" id="3240931"/>
    <lineage>
        <taxon>Bacteria</taxon>
        <taxon>Bacillati</taxon>
        <taxon>Bacillota</taxon>
        <taxon>Clostridia</taxon>
        <taxon>Eubacteriales</taxon>
        <taxon>Clostridiaceae</taxon>
        <taxon>Clostridium</taxon>
    </lineage>
</organism>
<evidence type="ECO:0000256" key="2">
    <source>
        <dbReference type="ARBA" id="ARBA00022692"/>
    </source>
</evidence>
<protein>
    <recommendedName>
        <fullName evidence="5">Flagellar protein</fullName>
    </recommendedName>
</protein>
<reference evidence="6 7" key="1">
    <citation type="submission" date="2024-08" db="EMBL/GenBank/DDBJ databases">
        <title>Clostridium lapicellarii sp. nov., and Clostridium renhuaiense sp. nov., two species isolated from the mud in a fermentation cellar used for producing sauce-flavour Chinese liquors.</title>
        <authorList>
            <person name="Yang F."/>
            <person name="Wang H."/>
            <person name="Chen L.Q."/>
            <person name="Zhou N."/>
            <person name="Lu J.J."/>
            <person name="Pu X.X."/>
            <person name="Wan B."/>
            <person name="Wang L."/>
            <person name="Liu S.J."/>
        </authorList>
    </citation>
    <scope>NUCLEOTIDE SEQUENCE [LARGE SCALE GENOMIC DNA]</scope>
    <source>
        <strain evidence="6 7">MT-113</strain>
    </source>
</reference>
<comment type="subcellular location">
    <subcellularLocation>
        <location evidence="5">Cell membrane</location>
    </subcellularLocation>
    <subcellularLocation>
        <location evidence="5">Bacterial flagellum basal body</location>
    </subcellularLocation>
</comment>
<sequence>MDLQFWWMLFKTILSLLFIVFLIYIFTKFGGGKLKKIQGGRYIKILERTQISKENSLLVVKIGEKGYVISSSSGRVDVICELTGEELSKIEDTKNTCEYKNFRDLYTKSGLQNLTDKISRSISAKKFKGKKEDKDGR</sequence>
<dbReference type="Proteomes" id="UP001565220">
    <property type="component" value="Unassembled WGS sequence"/>
</dbReference>
<keyword evidence="7" id="KW-1185">Reference proteome</keyword>
<keyword evidence="5" id="KW-0975">Bacterial flagellum</keyword>
<evidence type="ECO:0000313" key="6">
    <source>
        <dbReference type="EMBL" id="MEY8762348.1"/>
    </source>
</evidence>
<accession>A0ABV4DWN0</accession>
<keyword evidence="3 5" id="KW-1133">Transmembrane helix</keyword>
<gene>
    <name evidence="6" type="primary">fliO</name>
    <name evidence="6" type="ORF">AB8S09_01615</name>
</gene>
<comment type="similarity">
    <text evidence="5">Belongs to the FliO/MopB family.</text>
</comment>
<name>A0ABV4DWN0_9CLOT</name>
<keyword evidence="6" id="KW-0966">Cell projection</keyword>
<evidence type="ECO:0000313" key="7">
    <source>
        <dbReference type="Proteomes" id="UP001565220"/>
    </source>
</evidence>
<dbReference type="EMBL" id="JBGFFE010000001">
    <property type="protein sequence ID" value="MEY8762348.1"/>
    <property type="molecule type" value="Genomic_DNA"/>
</dbReference>
<keyword evidence="6" id="KW-0969">Cilium</keyword>
<feature type="transmembrane region" description="Helical" evidence="5">
    <location>
        <begin position="6"/>
        <end position="26"/>
    </location>
</feature>
<evidence type="ECO:0000256" key="4">
    <source>
        <dbReference type="ARBA" id="ARBA00023136"/>
    </source>
</evidence>